<evidence type="ECO:0000313" key="3">
    <source>
        <dbReference type="Proteomes" id="UP001162156"/>
    </source>
</evidence>
<protein>
    <submittedName>
        <fullName evidence="2">Uncharacterized protein</fullName>
    </submittedName>
</protein>
<keyword evidence="3" id="KW-1185">Reference proteome</keyword>
<proteinExistence type="predicted"/>
<accession>A0AAV8XW57</accession>
<name>A0AAV8XW57_9CUCU</name>
<organism evidence="2 3">
    <name type="scientific">Rhamnusium bicolor</name>
    <dbReference type="NCBI Taxonomy" id="1586634"/>
    <lineage>
        <taxon>Eukaryota</taxon>
        <taxon>Metazoa</taxon>
        <taxon>Ecdysozoa</taxon>
        <taxon>Arthropoda</taxon>
        <taxon>Hexapoda</taxon>
        <taxon>Insecta</taxon>
        <taxon>Pterygota</taxon>
        <taxon>Neoptera</taxon>
        <taxon>Endopterygota</taxon>
        <taxon>Coleoptera</taxon>
        <taxon>Polyphaga</taxon>
        <taxon>Cucujiformia</taxon>
        <taxon>Chrysomeloidea</taxon>
        <taxon>Cerambycidae</taxon>
        <taxon>Lepturinae</taxon>
        <taxon>Rhagiini</taxon>
        <taxon>Rhamnusium</taxon>
    </lineage>
</organism>
<sequence>MPNIQRLGNKMSGGASRKDATTTLNGSNIQNNTRTKNTAEQQRKDKEKQDRESLLLWKRPVITIEYFFREVVILLTTYGKK</sequence>
<dbReference type="AlphaFoldDB" id="A0AAV8XW57"/>
<gene>
    <name evidence="2" type="ORF">NQ314_010057</name>
</gene>
<feature type="compositionally biased region" description="Basic and acidic residues" evidence="1">
    <location>
        <begin position="41"/>
        <end position="51"/>
    </location>
</feature>
<comment type="caution">
    <text evidence="2">The sequence shown here is derived from an EMBL/GenBank/DDBJ whole genome shotgun (WGS) entry which is preliminary data.</text>
</comment>
<evidence type="ECO:0000256" key="1">
    <source>
        <dbReference type="SAM" id="MobiDB-lite"/>
    </source>
</evidence>
<feature type="compositionally biased region" description="Polar residues" evidence="1">
    <location>
        <begin position="21"/>
        <end position="40"/>
    </location>
</feature>
<dbReference type="Proteomes" id="UP001162156">
    <property type="component" value="Unassembled WGS sequence"/>
</dbReference>
<evidence type="ECO:0000313" key="2">
    <source>
        <dbReference type="EMBL" id="KAJ8942504.1"/>
    </source>
</evidence>
<dbReference type="EMBL" id="JANEYF010002760">
    <property type="protein sequence ID" value="KAJ8942504.1"/>
    <property type="molecule type" value="Genomic_DNA"/>
</dbReference>
<reference evidence="2" key="1">
    <citation type="journal article" date="2023" name="Insect Mol. Biol.">
        <title>Genome sequencing provides insights into the evolution of gene families encoding plant cell wall-degrading enzymes in longhorned beetles.</title>
        <authorList>
            <person name="Shin N.R."/>
            <person name="Okamura Y."/>
            <person name="Kirsch R."/>
            <person name="Pauchet Y."/>
        </authorList>
    </citation>
    <scope>NUCLEOTIDE SEQUENCE</scope>
    <source>
        <strain evidence="2">RBIC_L_NR</strain>
    </source>
</reference>
<feature type="region of interest" description="Disordered" evidence="1">
    <location>
        <begin position="1"/>
        <end position="51"/>
    </location>
</feature>